<comment type="caution">
    <text evidence="1">The sequence shown here is derived from an EMBL/GenBank/DDBJ whole genome shotgun (WGS) entry which is preliminary data.</text>
</comment>
<evidence type="ECO:0000313" key="2">
    <source>
        <dbReference type="Proteomes" id="UP000468420"/>
    </source>
</evidence>
<dbReference type="AlphaFoldDB" id="A0A6N6K695"/>
<sequence length="65" mass="7503">MTFSITHWLCGFSILEKADRIAIGYWQNDSFVIFLSPVKQSHSGINSHIFYGYQSGLDEKNYVQI</sequence>
<reference evidence="1 2" key="1">
    <citation type="submission" date="2018-08" db="EMBL/GenBank/DDBJ databases">
        <title>Complete genomic analysis of a Citrobacter pasteurii isolated from cockles (Cerastoderma edule) containing a new chromosomic qnrB allele.</title>
        <authorList>
            <person name="Rodrigues A."/>
            <person name="Baptista T."/>
            <person name="Quesada A."/>
            <person name="Campos M.J."/>
        </authorList>
    </citation>
    <scope>NUCLEOTIDE SEQUENCE [LARGE SCALE GENOMIC DNA]</scope>
    <source>
        <strain evidence="1 2">BA18</strain>
    </source>
</reference>
<gene>
    <name evidence="1" type="ORF">DXF85_03945</name>
</gene>
<dbReference type="EMBL" id="QRDC01000003">
    <property type="protein sequence ID" value="KAA1279945.1"/>
    <property type="molecule type" value="Genomic_DNA"/>
</dbReference>
<evidence type="ECO:0000313" key="1">
    <source>
        <dbReference type="EMBL" id="KAA1279945.1"/>
    </source>
</evidence>
<name>A0A6N6K695_9ENTR</name>
<proteinExistence type="predicted"/>
<accession>A0A6N6K695</accession>
<protein>
    <submittedName>
        <fullName evidence="1">Uncharacterized protein</fullName>
    </submittedName>
</protein>
<dbReference type="Proteomes" id="UP000468420">
    <property type="component" value="Unassembled WGS sequence"/>
</dbReference>
<organism evidence="1 2">
    <name type="scientific">Citrobacter pasteurii</name>
    <dbReference type="NCBI Taxonomy" id="1563222"/>
    <lineage>
        <taxon>Bacteria</taxon>
        <taxon>Pseudomonadati</taxon>
        <taxon>Pseudomonadota</taxon>
        <taxon>Gammaproteobacteria</taxon>
        <taxon>Enterobacterales</taxon>
        <taxon>Enterobacteriaceae</taxon>
        <taxon>Citrobacter</taxon>
    </lineage>
</organism>